<dbReference type="EMBL" id="CAEZSU010000029">
    <property type="protein sequence ID" value="CAB4544344.1"/>
    <property type="molecule type" value="Genomic_DNA"/>
</dbReference>
<gene>
    <name evidence="1" type="ORF">UFOPK1495_00402</name>
</gene>
<sequence>MRIKRRLRIGIAVATSVALAALSVAMVTPLVQQAGAQVVPITLNAEPNSNTALSFDLTVPEDECVTETALTVTGNEIAVEPLSLTITDPNTLAVVLPPTTGMPLLFTVTCLGSQEQEVIAEVSREFFSIPVTKTIEGDRPADASFTVNVACVPSETPVGMTTQAFGTQEVSIMATMSTDLAFGIEGGTSYVFGYQASDCIVTEPVNGGATTTAITPATVNTDDPGVYPVSVVNTFVAVPNFTG</sequence>
<dbReference type="AlphaFoldDB" id="A0A6J6BZN7"/>
<name>A0A6J6BZN7_9ZZZZ</name>
<proteinExistence type="predicted"/>
<accession>A0A6J6BZN7</accession>
<protein>
    <submittedName>
        <fullName evidence="1">Unannotated protein</fullName>
    </submittedName>
</protein>
<evidence type="ECO:0000313" key="1">
    <source>
        <dbReference type="EMBL" id="CAB4544344.1"/>
    </source>
</evidence>
<organism evidence="1">
    <name type="scientific">freshwater metagenome</name>
    <dbReference type="NCBI Taxonomy" id="449393"/>
    <lineage>
        <taxon>unclassified sequences</taxon>
        <taxon>metagenomes</taxon>
        <taxon>ecological metagenomes</taxon>
    </lineage>
</organism>
<reference evidence="1" key="1">
    <citation type="submission" date="2020-05" db="EMBL/GenBank/DDBJ databases">
        <authorList>
            <person name="Chiriac C."/>
            <person name="Salcher M."/>
            <person name="Ghai R."/>
            <person name="Kavagutti S V."/>
        </authorList>
    </citation>
    <scope>NUCLEOTIDE SEQUENCE</scope>
</reference>